<accession>A0A016V998</accession>
<comment type="caution">
    <text evidence="1">The sequence shown here is derived from an EMBL/GenBank/DDBJ whole genome shotgun (WGS) entry which is preliminary data.</text>
</comment>
<dbReference type="EMBL" id="JARK01001350">
    <property type="protein sequence ID" value="EYC24244.1"/>
    <property type="molecule type" value="Genomic_DNA"/>
</dbReference>
<evidence type="ECO:0000313" key="1">
    <source>
        <dbReference type="EMBL" id="EYC24244.1"/>
    </source>
</evidence>
<dbReference type="Proteomes" id="UP000024635">
    <property type="component" value="Unassembled WGS sequence"/>
</dbReference>
<sequence length="105" mass="12328">MPWDALLPWLHMYNTQPSSRPLPLRFLSSFSDRSENSHGTDPSLKASKQCDSTWKVHLLNPMERRLKTNFSAINFSKKKVISHTVVDGSAFSYRRRFMRNVWRDS</sequence>
<proteinExistence type="predicted"/>
<protein>
    <submittedName>
        <fullName evidence="1">Uncharacterized protein</fullName>
    </submittedName>
</protein>
<keyword evidence="2" id="KW-1185">Reference proteome</keyword>
<gene>
    <name evidence="1" type="primary">Acey_s0014.g2394</name>
    <name evidence="1" type="ORF">Y032_0014g2394</name>
</gene>
<organism evidence="1 2">
    <name type="scientific">Ancylostoma ceylanicum</name>
    <dbReference type="NCBI Taxonomy" id="53326"/>
    <lineage>
        <taxon>Eukaryota</taxon>
        <taxon>Metazoa</taxon>
        <taxon>Ecdysozoa</taxon>
        <taxon>Nematoda</taxon>
        <taxon>Chromadorea</taxon>
        <taxon>Rhabditida</taxon>
        <taxon>Rhabditina</taxon>
        <taxon>Rhabditomorpha</taxon>
        <taxon>Strongyloidea</taxon>
        <taxon>Ancylostomatidae</taxon>
        <taxon>Ancylostomatinae</taxon>
        <taxon>Ancylostoma</taxon>
    </lineage>
</organism>
<name>A0A016V998_9BILA</name>
<dbReference type="AlphaFoldDB" id="A0A016V998"/>
<reference evidence="2" key="1">
    <citation type="journal article" date="2015" name="Nat. Genet.">
        <title>The genome and transcriptome of the zoonotic hookworm Ancylostoma ceylanicum identify infection-specific gene families.</title>
        <authorList>
            <person name="Schwarz E.M."/>
            <person name="Hu Y."/>
            <person name="Antoshechkin I."/>
            <person name="Miller M.M."/>
            <person name="Sternberg P.W."/>
            <person name="Aroian R.V."/>
        </authorList>
    </citation>
    <scope>NUCLEOTIDE SEQUENCE</scope>
    <source>
        <strain evidence="2">HY135</strain>
    </source>
</reference>
<evidence type="ECO:0000313" key="2">
    <source>
        <dbReference type="Proteomes" id="UP000024635"/>
    </source>
</evidence>